<evidence type="ECO:0000256" key="6">
    <source>
        <dbReference type="ARBA" id="ARBA00023326"/>
    </source>
</evidence>
<feature type="active site" description="Proton donor" evidence="7">
    <location>
        <position position="88"/>
    </location>
</feature>
<evidence type="ECO:0000313" key="9">
    <source>
        <dbReference type="EMBL" id="ACZ98592.1"/>
    </source>
</evidence>
<evidence type="ECO:0000256" key="5">
    <source>
        <dbReference type="ARBA" id="ARBA00023295"/>
    </source>
</evidence>
<evidence type="ECO:0000256" key="2">
    <source>
        <dbReference type="ARBA" id="ARBA00022801"/>
    </source>
</evidence>
<dbReference type="EMBL" id="GU211268">
    <property type="protein sequence ID" value="ACZ98592.1"/>
    <property type="molecule type" value="Genomic_DNA"/>
</dbReference>
<feature type="active site" description="Nucleophile" evidence="7">
    <location>
        <position position="256"/>
    </location>
</feature>
<evidence type="ECO:0000256" key="4">
    <source>
        <dbReference type="ARBA" id="ARBA00023277"/>
    </source>
</evidence>
<dbReference type="InterPro" id="IPR027390">
    <property type="entry name" value="Endoglucanase_F_dom3"/>
</dbReference>
<dbReference type="SUPFAM" id="SSF48208">
    <property type="entry name" value="Six-hairpin glycosidases"/>
    <property type="match status" value="1"/>
</dbReference>
<dbReference type="Gene3D" id="4.10.870.10">
    <property type="entry name" value="Endo-1,4-beta-glucanase f. Domain 3"/>
    <property type="match status" value="1"/>
</dbReference>
<dbReference type="InterPro" id="IPR000556">
    <property type="entry name" value="Glyco_hydro_48F"/>
</dbReference>
<accession>D2KFJ0</accession>
<evidence type="ECO:0000256" key="1">
    <source>
        <dbReference type="ARBA" id="ARBA00022729"/>
    </source>
</evidence>
<dbReference type="Pfam" id="PF02011">
    <property type="entry name" value="Glyco_hydro_48"/>
    <property type="match status" value="1"/>
</dbReference>
<organism evidence="9">
    <name type="scientific">Cellulosilyticum ruminicola</name>
    <dbReference type="NCBI Taxonomy" id="425254"/>
    <lineage>
        <taxon>Bacteria</taxon>
        <taxon>Bacillati</taxon>
        <taxon>Bacillota</taxon>
        <taxon>Clostridia</taxon>
        <taxon>Lachnospirales</taxon>
        <taxon>Cellulosilyticaceae</taxon>
        <taxon>Cellulosilyticum</taxon>
    </lineage>
</organism>
<dbReference type="CAZy" id="CBM3">
    <property type="family name" value="Carbohydrate-Binding Module Family 3"/>
</dbReference>
<dbReference type="CAZy" id="GH48">
    <property type="family name" value="Glycoside Hydrolase Family 48"/>
</dbReference>
<feature type="non-terminal residue" evidence="9">
    <location>
        <position position="894"/>
    </location>
</feature>
<evidence type="ECO:0000256" key="8">
    <source>
        <dbReference type="SAM" id="SignalP"/>
    </source>
</evidence>
<keyword evidence="6" id="KW-0624">Polysaccharide degradation</keyword>
<dbReference type="InterPro" id="IPR012341">
    <property type="entry name" value="6hp_glycosidase-like_sf"/>
</dbReference>
<evidence type="ECO:0000256" key="7">
    <source>
        <dbReference type="PIRSR" id="PIRSR600556-1"/>
    </source>
</evidence>
<dbReference type="GO" id="GO:0030245">
    <property type="term" value="P:cellulose catabolic process"/>
    <property type="evidence" value="ECO:0007669"/>
    <property type="project" value="UniProtKB-KW"/>
</dbReference>
<dbReference type="AlphaFoldDB" id="D2KFJ0"/>
<dbReference type="PRINTS" id="PR00844">
    <property type="entry name" value="GLHYDRLASE48"/>
</dbReference>
<keyword evidence="4" id="KW-0119">Carbohydrate metabolism</keyword>
<sequence length="894" mass="99473">MKNKKLYGFITSVLVGAQCLAPLTTLAAINDSVDYGDRFEQFYSKIVGTKDSKGRGTSDFFSPDGIPYHSIETMNCEAPDQGHESTSEAASYYVWLEAMHGRLSGDFSGIGESWRVIEDYFIPTDKDQPTNQVGKATYAAEYPLPDYYPSQLHQDKTAGVDPIANELQSTYNTKTLYGMHWLIDCDNWYGFGVRGDGKSTPSYINTFQRGEQESTFETITQPCWEEFNWGSESGFLPLFTLDATYSKQWKYTDAPDADARTIQATYWAKEWAKDYGVNLSQYTAKAAKMGDYLRYAMFDKYFVKQGAQSYTPGTGYDSCGYLLSWYYAWGGSIKGDWSWRIGSSYNHFGYQSPVAAYILSTDSEMKPKSTNGARDWSKSLDRQIEFYQWLQSDEGGIAGGSCNSYGGQYQKYPSGASTFYGTVYDEDPVYHDPSSNRWFGMQAWSMQRMAEYFYLSGDERVQPLLDKWAAWAASEIKLNGTTFEIPSNLIWEGQPDTWNGTYTGNKGLHVKVETYGQDLGVAGSLSNALLYYAAATQKHKTGADWQTPYNAAKGLLDCIWDNYQDDKGIVSSEDRQDFVRIFDQEVYVPTGYLGEMPNGDQIKPGITFLDIRTKYKDDKDFPRLQAAYEEYKKTGEFHFEMNYHRWWAQCDFAVALGTLDYLLDEGFFKTDETGGTEVVDPKPVVTITAPATAKVGDKVTVKVDATIKTGSVEGLTVKVNGRNVTLNNGEYTFTANAAGEYTFTVEATSDKQQVTKKSATVTVSKKDEVIVTPVVDEVGTVTITAGGNAQVVVTSDKEVALNTVTVTKKFTATNLTNPVVYVDNVGAQFTGAPWYAALTSDTKATVKSLGDNEYELVVTFTSTQKISAGNGVVTADMRICNSDWSNVGTITVVD</sequence>
<evidence type="ECO:0000256" key="3">
    <source>
        <dbReference type="ARBA" id="ARBA00023001"/>
    </source>
</evidence>
<keyword evidence="2 9" id="KW-0378">Hydrolase</keyword>
<name>D2KFJ0_9FIRM</name>
<dbReference type="Gene3D" id="2.170.160.10">
    <property type="entry name" value="Endo-1,4-beta-glucanase f. Domain 2"/>
    <property type="match status" value="1"/>
</dbReference>
<proteinExistence type="predicted"/>
<feature type="chain" id="PRO_5003033563" evidence="8">
    <location>
        <begin position="28"/>
        <end position="894"/>
    </location>
</feature>
<protein>
    <submittedName>
        <fullName evidence="9">Cellobiohydrolase</fullName>
    </submittedName>
</protein>
<dbReference type="InterPro" id="IPR008928">
    <property type="entry name" value="6-hairpin_glycosidase_sf"/>
</dbReference>
<keyword evidence="3" id="KW-0136">Cellulose degradation</keyword>
<dbReference type="GO" id="GO:0008810">
    <property type="term" value="F:cellulase activity"/>
    <property type="evidence" value="ECO:0007669"/>
    <property type="project" value="InterPro"/>
</dbReference>
<keyword evidence="1 8" id="KW-0732">Signal</keyword>
<keyword evidence="5" id="KW-0326">Glycosidase</keyword>
<dbReference type="Gene3D" id="1.50.10.10">
    <property type="match status" value="1"/>
</dbReference>
<dbReference type="InterPro" id="IPR023309">
    <property type="entry name" value="Endo-1-4-beta-glucanase_dom2"/>
</dbReference>
<feature type="signal peptide" evidence="8">
    <location>
        <begin position="1"/>
        <end position="27"/>
    </location>
</feature>
<reference evidence="9" key="1">
    <citation type="journal article" date="2010" name="Appl. Environ. Microbiol.">
        <title>Cellulosilyticum ruminicola, a newly described rumen bacterium that possesses redundant fibrolytic-protein-encoding genes and degrades lignocellulose with multiple carbohydrate- borne fibrolytic enzymes.</title>
        <authorList>
            <person name="Cai S."/>
            <person name="Li J."/>
            <person name="Hu F.Z."/>
            <person name="Zhang K."/>
            <person name="Luo Y."/>
            <person name="Janto B."/>
            <person name="Boissy R."/>
            <person name="Ehrlich G."/>
            <person name="Dong X."/>
        </authorList>
    </citation>
    <scope>NUCLEOTIDE SEQUENCE</scope>
    <source>
        <strain evidence="9">CGMCC 1.5065</strain>
    </source>
</reference>